<keyword evidence="3 6" id="KW-0732">Signal</keyword>
<evidence type="ECO:0000256" key="3">
    <source>
        <dbReference type="ARBA" id="ARBA00022729"/>
    </source>
</evidence>
<keyword evidence="5" id="KW-0560">Oxidoreductase</keyword>
<reference evidence="8 9" key="1">
    <citation type="journal article" date="2018" name="IMA Fungus">
        <title>IMA Genome-F 9: Draft genome sequence of Annulohypoxylon stygium, Aspergillus mulundensis, Berkeleyomyces basicola (syn. Thielaviopsis basicola), Ceratocystis smalleyi, two Cercospora beticola strains, Coleophoma cylindrospora, Fusarium fracticaudum, Phialophora cf. hyalina, and Morchella septimelata.</title>
        <authorList>
            <person name="Wingfield B.D."/>
            <person name="Bills G.F."/>
            <person name="Dong Y."/>
            <person name="Huang W."/>
            <person name="Nel W.J."/>
            <person name="Swalarsk-Parry B.S."/>
            <person name="Vaghefi N."/>
            <person name="Wilken P.M."/>
            <person name="An Z."/>
            <person name="de Beer Z.W."/>
            <person name="De Vos L."/>
            <person name="Chen L."/>
            <person name="Duong T.A."/>
            <person name="Gao Y."/>
            <person name="Hammerbacher A."/>
            <person name="Kikkert J.R."/>
            <person name="Li Y."/>
            <person name="Li H."/>
            <person name="Li K."/>
            <person name="Li Q."/>
            <person name="Liu X."/>
            <person name="Ma X."/>
            <person name="Naidoo K."/>
            <person name="Pethybridge S.J."/>
            <person name="Sun J."/>
            <person name="Steenkamp E.T."/>
            <person name="van der Nest M.A."/>
            <person name="van Wyk S."/>
            <person name="Wingfield M.J."/>
            <person name="Xiong C."/>
            <person name="Yue Q."/>
            <person name="Zhang X."/>
        </authorList>
    </citation>
    <scope>NUCLEOTIDE SEQUENCE [LARGE SCALE GENOMIC DNA]</scope>
    <source>
        <strain evidence="8 9">BP5796</strain>
    </source>
</reference>
<dbReference type="InterPro" id="IPR050416">
    <property type="entry name" value="FAD-linked_Oxidoreductase"/>
</dbReference>
<dbReference type="PANTHER" id="PTHR42973:SF32">
    <property type="entry name" value="FAD-LINKED OXIDOREDUCTASE AFOF"/>
    <property type="match status" value="1"/>
</dbReference>
<dbReference type="OrthoDB" id="415825at2759"/>
<feature type="chain" id="PRO_5017683194" description="FAD-binding PCMH-type domain-containing protein" evidence="6">
    <location>
        <begin position="21"/>
        <end position="496"/>
    </location>
</feature>
<dbReference type="AlphaFoldDB" id="A0A3D8Q7C1"/>
<keyword evidence="2" id="KW-0285">Flavoprotein</keyword>
<dbReference type="Proteomes" id="UP000256328">
    <property type="component" value="Unassembled WGS sequence"/>
</dbReference>
<feature type="domain" description="FAD-binding PCMH-type" evidence="7">
    <location>
        <begin position="59"/>
        <end position="232"/>
    </location>
</feature>
<sequence>MLVRASCLYLLTTALRLVAARSSTSLNLTALYGPGLSSGAEIFYPADADYSTDITPRWNLNDAPTYYGAIKPATEADVQHVVKVSAQNNISFLATGRGHGSTSTLTALHGIGIDLGNFRTIDLDAENNKLTVGGSVNFSQLFEPLSTAGKMLPFGNSRCVGLLGASMGGTVGYLQGVLGLGVDYLDSVRLVTASGDLVEASKTNNSELFWGIQGAGHNFGIVTSATFHLHDNVNGGMLTSMDLLYPGSANQTIYEALKTYDDVIPDELTLNIASVYNATSGQGAIVVNVVWFGPEAELTQHIQPFLAAGPLANNTKTVQWTDWWTVANFGGYTSATASDCVDGQYFNSYALDIKNTDPAVLTAVFNDIVEFSKANPGFSGSFGIDRYPEAVTLSVPNGDTAYAYRDTKSQVTFQSYFGSNSTVNDAADTLFKNARSAVQATSGFDHLAVYVNFAHGDEGPAIWYSPEKLDNLTRLKRKWDPTERFSFYQPVPLYYP</sequence>
<comment type="similarity">
    <text evidence="1">Belongs to the oxygen-dependent FAD-linked oxidoreductase family.</text>
</comment>
<evidence type="ECO:0000256" key="6">
    <source>
        <dbReference type="SAM" id="SignalP"/>
    </source>
</evidence>
<evidence type="ECO:0000256" key="1">
    <source>
        <dbReference type="ARBA" id="ARBA00005466"/>
    </source>
</evidence>
<dbReference type="InterPro" id="IPR012951">
    <property type="entry name" value="BBE"/>
</dbReference>
<gene>
    <name evidence="8" type="ORF">BP5796_12514</name>
</gene>
<dbReference type="GO" id="GO:0016491">
    <property type="term" value="F:oxidoreductase activity"/>
    <property type="evidence" value="ECO:0007669"/>
    <property type="project" value="UniProtKB-KW"/>
</dbReference>
<keyword evidence="9" id="KW-1185">Reference proteome</keyword>
<evidence type="ECO:0000256" key="2">
    <source>
        <dbReference type="ARBA" id="ARBA00022630"/>
    </source>
</evidence>
<comment type="caution">
    <text evidence="8">The sequence shown here is derived from an EMBL/GenBank/DDBJ whole genome shotgun (WGS) entry which is preliminary data.</text>
</comment>
<evidence type="ECO:0000313" key="9">
    <source>
        <dbReference type="Proteomes" id="UP000256328"/>
    </source>
</evidence>
<dbReference type="Gene3D" id="3.30.465.10">
    <property type="match status" value="1"/>
</dbReference>
<name>A0A3D8Q7C1_9HELO</name>
<dbReference type="PROSITE" id="PS51387">
    <property type="entry name" value="FAD_PCMH"/>
    <property type="match status" value="1"/>
</dbReference>
<keyword evidence="4" id="KW-0274">FAD</keyword>
<dbReference type="GO" id="GO:0071949">
    <property type="term" value="F:FAD binding"/>
    <property type="evidence" value="ECO:0007669"/>
    <property type="project" value="InterPro"/>
</dbReference>
<dbReference type="Pfam" id="PF08031">
    <property type="entry name" value="BBE"/>
    <property type="match status" value="1"/>
</dbReference>
<evidence type="ECO:0000313" key="8">
    <source>
        <dbReference type="EMBL" id="RDW57713.1"/>
    </source>
</evidence>
<evidence type="ECO:0000259" key="7">
    <source>
        <dbReference type="PROSITE" id="PS51387"/>
    </source>
</evidence>
<proteinExistence type="inferred from homology"/>
<evidence type="ECO:0000256" key="4">
    <source>
        <dbReference type="ARBA" id="ARBA00022827"/>
    </source>
</evidence>
<dbReference type="PANTHER" id="PTHR42973">
    <property type="entry name" value="BINDING OXIDOREDUCTASE, PUTATIVE (AFU_ORTHOLOGUE AFUA_1G17690)-RELATED"/>
    <property type="match status" value="1"/>
</dbReference>
<dbReference type="InterPro" id="IPR016166">
    <property type="entry name" value="FAD-bd_PCMH"/>
</dbReference>
<feature type="signal peptide" evidence="6">
    <location>
        <begin position="1"/>
        <end position="20"/>
    </location>
</feature>
<dbReference type="EMBL" id="PDLN01000022">
    <property type="protein sequence ID" value="RDW57713.1"/>
    <property type="molecule type" value="Genomic_DNA"/>
</dbReference>
<organism evidence="8 9">
    <name type="scientific">Coleophoma crateriformis</name>
    <dbReference type="NCBI Taxonomy" id="565419"/>
    <lineage>
        <taxon>Eukaryota</taxon>
        <taxon>Fungi</taxon>
        <taxon>Dikarya</taxon>
        <taxon>Ascomycota</taxon>
        <taxon>Pezizomycotina</taxon>
        <taxon>Leotiomycetes</taxon>
        <taxon>Helotiales</taxon>
        <taxon>Dermateaceae</taxon>
        <taxon>Coleophoma</taxon>
    </lineage>
</organism>
<dbReference type="InterPro" id="IPR036318">
    <property type="entry name" value="FAD-bd_PCMH-like_sf"/>
</dbReference>
<dbReference type="SUPFAM" id="SSF56176">
    <property type="entry name" value="FAD-binding/transporter-associated domain-like"/>
    <property type="match status" value="1"/>
</dbReference>
<dbReference type="Gene3D" id="3.40.462.20">
    <property type="match status" value="1"/>
</dbReference>
<dbReference type="InterPro" id="IPR016169">
    <property type="entry name" value="FAD-bd_PCMH_sub2"/>
</dbReference>
<evidence type="ECO:0000256" key="5">
    <source>
        <dbReference type="ARBA" id="ARBA00023002"/>
    </source>
</evidence>
<dbReference type="InterPro" id="IPR006094">
    <property type="entry name" value="Oxid_FAD_bind_N"/>
</dbReference>
<accession>A0A3D8Q7C1</accession>
<dbReference type="Pfam" id="PF01565">
    <property type="entry name" value="FAD_binding_4"/>
    <property type="match status" value="1"/>
</dbReference>
<protein>
    <recommendedName>
        <fullName evidence="7">FAD-binding PCMH-type domain-containing protein</fullName>
    </recommendedName>
</protein>